<evidence type="ECO:0000313" key="3">
    <source>
        <dbReference type="EMBL" id="QIK63112.1"/>
    </source>
</evidence>
<evidence type="ECO:0000313" key="4">
    <source>
        <dbReference type="Proteomes" id="UP000502677"/>
    </source>
</evidence>
<evidence type="ECO:0000256" key="1">
    <source>
        <dbReference type="SAM" id="MobiDB-lite"/>
    </source>
</evidence>
<dbReference type="Proteomes" id="UP000502677">
    <property type="component" value="Chromosome"/>
</dbReference>
<protein>
    <submittedName>
        <fullName evidence="3">Ricin-type beta-trefoil lectin domain protein</fullName>
    </submittedName>
</protein>
<proteinExistence type="predicted"/>
<name>A0A6G7XF25_9MICO</name>
<dbReference type="GO" id="GO:0030246">
    <property type="term" value="F:carbohydrate binding"/>
    <property type="evidence" value="ECO:0007669"/>
    <property type="project" value="UniProtKB-KW"/>
</dbReference>
<evidence type="ECO:0000256" key="2">
    <source>
        <dbReference type="SAM" id="SignalP"/>
    </source>
</evidence>
<keyword evidence="2" id="KW-0732">Signal</keyword>
<feature type="chain" id="PRO_5026224404" evidence="2">
    <location>
        <begin position="35"/>
        <end position="425"/>
    </location>
</feature>
<organism evidence="3 4">
    <name type="scientific">Leucobacter viscericola</name>
    <dbReference type="NCBI Taxonomy" id="2714935"/>
    <lineage>
        <taxon>Bacteria</taxon>
        <taxon>Bacillati</taxon>
        <taxon>Actinomycetota</taxon>
        <taxon>Actinomycetes</taxon>
        <taxon>Micrococcales</taxon>
        <taxon>Microbacteriaceae</taxon>
        <taxon>Leucobacter</taxon>
    </lineage>
</organism>
<dbReference type="Gene3D" id="2.80.10.50">
    <property type="match status" value="1"/>
</dbReference>
<sequence length="425" mass="44229">MTRTTSSLTRHLVRGAAIAALSLASVLAGSTAHAATDPDVTVGGVVKAAQLSASVTGFNNATMRLSDDGIAMPFTVTNTTTTASTQKAKTSTRLTSTGQVFGTSWVWPVSNAAACPVNAEIGGGSTLLMWPVNTTLTKDLAPGESQTYCFRTMRTGNLGSSTGTVSANINVAATLSLGNFQTTAQSSATLATKAIFPNVTPVDNWYNLKPLGQSWCFDVTGGVNATAGSLIGTYTCHPSTDVMYGNQWFSFKPVTNGFAIRPKGPAGTSLQPSGSSLVAQTTNAALKEQAWTIQQSSPTTYQIVNLASGLCVSAPPSFGNLSLAICDDLNVQKFVYSKVNVAIPTMAELTEPAAGTEKQPETATGAQDPEGSDEFEELETAREPQESQGPETPVLDEVPASDPALNVIITEGRDPAEAIMEDQDA</sequence>
<keyword evidence="3" id="KW-0430">Lectin</keyword>
<dbReference type="SUPFAM" id="SSF50370">
    <property type="entry name" value="Ricin B-like lectins"/>
    <property type="match status" value="1"/>
</dbReference>
<accession>A0A6G7XF25</accession>
<dbReference type="PROSITE" id="PS50231">
    <property type="entry name" value="RICIN_B_LECTIN"/>
    <property type="match status" value="1"/>
</dbReference>
<feature type="signal peptide" evidence="2">
    <location>
        <begin position="1"/>
        <end position="34"/>
    </location>
</feature>
<keyword evidence="4" id="KW-1185">Reference proteome</keyword>
<dbReference type="InterPro" id="IPR035992">
    <property type="entry name" value="Ricin_B-like_lectins"/>
</dbReference>
<dbReference type="CDD" id="cd00161">
    <property type="entry name" value="beta-trefoil_Ricin-like"/>
    <property type="match status" value="1"/>
</dbReference>
<reference evidence="3 4" key="1">
    <citation type="submission" date="2020-03" db="EMBL/GenBank/DDBJ databases">
        <title>Leucobacter sp. nov., isolated from beetles.</title>
        <authorList>
            <person name="Hyun D.-W."/>
            <person name="Bae J.-W."/>
        </authorList>
    </citation>
    <scope>NUCLEOTIDE SEQUENCE [LARGE SCALE GENOMIC DNA]</scope>
    <source>
        <strain evidence="3 4">HDW9C</strain>
    </source>
</reference>
<dbReference type="RefSeq" id="WP_166290837.1">
    <property type="nucleotide sequence ID" value="NZ_CP049863.1"/>
</dbReference>
<feature type="region of interest" description="Disordered" evidence="1">
    <location>
        <begin position="351"/>
        <end position="405"/>
    </location>
</feature>
<gene>
    <name evidence="3" type="ORF">G7068_07785</name>
</gene>
<dbReference type="AlphaFoldDB" id="A0A6G7XF25"/>
<dbReference type="EMBL" id="CP049863">
    <property type="protein sequence ID" value="QIK63112.1"/>
    <property type="molecule type" value="Genomic_DNA"/>
</dbReference>
<dbReference type="KEGG" id="lvi:G7068_07785"/>